<dbReference type="Proteomes" id="UP000314294">
    <property type="component" value="Unassembled WGS sequence"/>
</dbReference>
<reference evidence="1 2" key="1">
    <citation type="submission" date="2019-03" db="EMBL/GenBank/DDBJ databases">
        <title>First draft genome of Liparis tanakae, snailfish: a comprehensive survey of snailfish specific genes.</title>
        <authorList>
            <person name="Kim W."/>
            <person name="Song I."/>
            <person name="Jeong J.-H."/>
            <person name="Kim D."/>
            <person name="Kim S."/>
            <person name="Ryu S."/>
            <person name="Song J.Y."/>
            <person name="Lee S.K."/>
        </authorList>
    </citation>
    <scope>NUCLEOTIDE SEQUENCE [LARGE SCALE GENOMIC DNA]</scope>
    <source>
        <tissue evidence="1">Muscle</tissue>
    </source>
</reference>
<keyword evidence="2" id="KW-1185">Reference proteome</keyword>
<evidence type="ECO:0000313" key="2">
    <source>
        <dbReference type="Proteomes" id="UP000314294"/>
    </source>
</evidence>
<gene>
    <name evidence="1" type="ORF">EYF80_007138</name>
</gene>
<organism evidence="1 2">
    <name type="scientific">Liparis tanakae</name>
    <name type="common">Tanaka's snailfish</name>
    <dbReference type="NCBI Taxonomy" id="230148"/>
    <lineage>
        <taxon>Eukaryota</taxon>
        <taxon>Metazoa</taxon>
        <taxon>Chordata</taxon>
        <taxon>Craniata</taxon>
        <taxon>Vertebrata</taxon>
        <taxon>Euteleostomi</taxon>
        <taxon>Actinopterygii</taxon>
        <taxon>Neopterygii</taxon>
        <taxon>Teleostei</taxon>
        <taxon>Neoteleostei</taxon>
        <taxon>Acanthomorphata</taxon>
        <taxon>Eupercaria</taxon>
        <taxon>Perciformes</taxon>
        <taxon>Cottioidei</taxon>
        <taxon>Cottales</taxon>
        <taxon>Liparidae</taxon>
        <taxon>Liparis</taxon>
    </lineage>
</organism>
<dbReference type="EMBL" id="SRLO01000038">
    <property type="protein sequence ID" value="TNN82620.1"/>
    <property type="molecule type" value="Genomic_DNA"/>
</dbReference>
<evidence type="ECO:0000313" key="1">
    <source>
        <dbReference type="EMBL" id="TNN82620.1"/>
    </source>
</evidence>
<protein>
    <submittedName>
        <fullName evidence="1">Uncharacterized protein</fullName>
    </submittedName>
</protein>
<accession>A0A4Z2IXB7</accession>
<name>A0A4Z2IXB7_9TELE</name>
<proteinExistence type="predicted"/>
<comment type="caution">
    <text evidence="1">The sequence shown here is derived from an EMBL/GenBank/DDBJ whole genome shotgun (WGS) entry which is preliminary data.</text>
</comment>
<dbReference type="AlphaFoldDB" id="A0A4Z2IXB7"/>
<sequence length="101" mass="11369">MYLDRPKSPSFTQSGLATKMFLTAMSLSIMHNAERRVKEIESRAAASLPEPGRYTYIFCVNSIVDFPKETCTKDLAENNAAVAVDKVHHVLGHRHRGHVDR</sequence>